<feature type="transmembrane region" description="Helical" evidence="3">
    <location>
        <begin position="146"/>
        <end position="170"/>
    </location>
</feature>
<evidence type="ECO:0000256" key="2">
    <source>
        <dbReference type="SAM" id="MobiDB-lite"/>
    </source>
</evidence>
<name>A0ABX9LWN1_9LACO</name>
<evidence type="ECO:0000259" key="4">
    <source>
        <dbReference type="Pfam" id="PF06458"/>
    </source>
</evidence>
<dbReference type="EMBL" id="QOCU01000001">
    <property type="protein sequence ID" value="RHW53455.1"/>
    <property type="molecule type" value="Genomic_DNA"/>
</dbReference>
<organism evidence="5 6">
    <name type="scientific">Lactobacillus bombicola</name>
    <dbReference type="NCBI Taxonomy" id="1505723"/>
    <lineage>
        <taxon>Bacteria</taxon>
        <taxon>Bacillati</taxon>
        <taxon>Bacillota</taxon>
        <taxon>Bacilli</taxon>
        <taxon>Lactobacillales</taxon>
        <taxon>Lactobacillaceae</taxon>
        <taxon>Lactobacillus</taxon>
    </lineage>
</organism>
<dbReference type="InterPro" id="IPR009459">
    <property type="entry name" value="MucBP_dom"/>
</dbReference>
<evidence type="ECO:0000313" key="5">
    <source>
        <dbReference type="EMBL" id="RHW53455.1"/>
    </source>
</evidence>
<keyword evidence="3" id="KW-1133">Transmembrane helix</keyword>
<comment type="caution">
    <text evidence="5">The sequence shown here is derived from an EMBL/GenBank/DDBJ whole genome shotgun (WGS) entry which is preliminary data.</text>
</comment>
<accession>A0ABX9LWN1</accession>
<dbReference type="Pfam" id="PF06458">
    <property type="entry name" value="MucBP"/>
    <property type="match status" value="1"/>
</dbReference>
<evidence type="ECO:0000313" key="6">
    <source>
        <dbReference type="Proteomes" id="UP000283380"/>
    </source>
</evidence>
<proteinExistence type="predicted"/>
<keyword evidence="3" id="KW-0472">Membrane</keyword>
<dbReference type="Gene3D" id="3.10.20.320">
    <property type="entry name" value="Putative peptidoglycan bound protein (lpxtg motif)"/>
    <property type="match status" value="1"/>
</dbReference>
<sequence length="173" mass="18346">MVALVVPPLKGADVTIHYQDAQGNTIASDEILHGNVGDGYISMSKEIAGYQLKARPDNATGFFTNRPQVVIYVYIKSTTSDSPQSGTSSTPKNTCVGHYELACPVNKANKQLGIKANHLARPTSSSPPHSTAPGNSLPQTGTDQKLANLCFLLGGILLLVSFGGVIWPLAKHF</sequence>
<feature type="region of interest" description="Disordered" evidence="2">
    <location>
        <begin position="119"/>
        <end position="139"/>
    </location>
</feature>
<protein>
    <recommendedName>
        <fullName evidence="4">MucBP domain-containing protein</fullName>
    </recommendedName>
</protein>
<evidence type="ECO:0000256" key="3">
    <source>
        <dbReference type="SAM" id="Phobius"/>
    </source>
</evidence>
<keyword evidence="1" id="KW-0677">Repeat</keyword>
<gene>
    <name evidence="5" type="ORF">DS834_00520</name>
</gene>
<dbReference type="Proteomes" id="UP000283380">
    <property type="component" value="Unassembled WGS sequence"/>
</dbReference>
<feature type="compositionally biased region" description="Low complexity" evidence="2">
    <location>
        <begin position="122"/>
        <end position="133"/>
    </location>
</feature>
<keyword evidence="3" id="KW-0812">Transmembrane</keyword>
<evidence type="ECO:0000256" key="1">
    <source>
        <dbReference type="ARBA" id="ARBA00022737"/>
    </source>
</evidence>
<keyword evidence="6" id="KW-1185">Reference proteome</keyword>
<reference evidence="5 6" key="1">
    <citation type="submission" date="2018-07" db="EMBL/GenBank/DDBJ databases">
        <title>Genome sequences of six Lactobacillus spp. isolated from bumble bee guts.</title>
        <authorList>
            <person name="Motta E.V.S."/>
            <person name="Moran N.A."/>
        </authorList>
    </citation>
    <scope>NUCLEOTIDE SEQUENCE [LARGE SCALE GENOMIC DNA]</scope>
    <source>
        <strain evidence="5 6">BI-4G</strain>
    </source>
</reference>
<feature type="domain" description="MucBP" evidence="4">
    <location>
        <begin position="13"/>
        <end position="74"/>
    </location>
</feature>